<dbReference type="KEGG" id="pchm:VFPPC_10380"/>
<evidence type="ECO:0000256" key="4">
    <source>
        <dbReference type="ARBA" id="ARBA00022857"/>
    </source>
</evidence>
<keyword evidence="7" id="KW-1185">Reference proteome</keyword>
<keyword evidence="5" id="KW-0560">Oxidoreductase</keyword>
<comment type="similarity">
    <text evidence="1">Belongs to the FMO family.</text>
</comment>
<dbReference type="InterPro" id="IPR000960">
    <property type="entry name" value="Flavin_mOase"/>
</dbReference>
<dbReference type="OrthoDB" id="66881at2759"/>
<reference evidence="6 7" key="1">
    <citation type="journal article" date="2016" name="PLoS Pathog.">
        <title>Biosynthesis of antibiotic leucinostatins in bio-control fungus Purpureocillium lilacinum and their inhibition on phytophthora revealed by genome mining.</title>
        <authorList>
            <person name="Wang G."/>
            <person name="Liu Z."/>
            <person name="Lin R."/>
            <person name="Li E."/>
            <person name="Mao Z."/>
            <person name="Ling J."/>
            <person name="Yang Y."/>
            <person name="Yin W.B."/>
            <person name="Xie B."/>
        </authorList>
    </citation>
    <scope>NUCLEOTIDE SEQUENCE [LARGE SCALE GENOMIC DNA]</scope>
    <source>
        <strain evidence="6">170</strain>
    </source>
</reference>
<dbReference type="Gene3D" id="3.50.50.60">
    <property type="entry name" value="FAD/NAD(P)-binding domain"/>
    <property type="match status" value="2"/>
</dbReference>
<evidence type="ECO:0000256" key="3">
    <source>
        <dbReference type="ARBA" id="ARBA00022827"/>
    </source>
</evidence>
<dbReference type="SUPFAM" id="SSF51905">
    <property type="entry name" value="FAD/NAD(P)-binding domain"/>
    <property type="match status" value="2"/>
</dbReference>
<dbReference type="GO" id="GO:0004499">
    <property type="term" value="F:N,N-dimethylaniline monooxygenase activity"/>
    <property type="evidence" value="ECO:0007669"/>
    <property type="project" value="InterPro"/>
</dbReference>
<dbReference type="PIRSF" id="PIRSF000332">
    <property type="entry name" value="FMO"/>
    <property type="match status" value="1"/>
</dbReference>
<sequence>MGSHDETIHRLRDVGKVAVIGAGLGGISSAAHLLRSGLSITVFERMGFAGGVWHFDSRAAPDPTYPNVLPLGQEAKIEKKSNENALQLPDMDFDRVSLIHAPPGPCYEGLRNNVPTPLMRSTLLDWPENTPDYVGYESVEEYINTLAIRTGVLDQILFHTAVENVSKQAAPSSIWNIRTRTLKHSSNKSYQFVEREWEFDAIVVASGHYHVPRIPDIIGLKDWKDRLPQNVTHSKAYRSAKSLLGKSVFILGGGVSSLDIAKESAKVANVVYQSVRDGKYDIPASMYPPDVKRVGGIERVELPKESTQGRIFLQSGQILSSVDVIILCTGYITSYPFLGSLQDPYMSVDEADSRVIITSDGCMTHNLHKDIFYIPDPSLAFVGVPYHASAFSLFDFQAEVVARVFAGTAALPSKSLMRVEYDARKAKLKGNRGSEFHSVMGRDKQYMNDILELVNADAARWDYKPMRGVDDKWHRKYDEFLEEVQKRLWPNIRDERVPETSQTKDGQAREIQAAAVPNAVV</sequence>
<evidence type="ECO:0000313" key="6">
    <source>
        <dbReference type="EMBL" id="OAQ59318.1"/>
    </source>
</evidence>
<dbReference type="PRINTS" id="PR00370">
    <property type="entry name" value="FMOXYGENASE"/>
</dbReference>
<accession>A0A179F1M4</accession>
<dbReference type="GO" id="GO:0050661">
    <property type="term" value="F:NADP binding"/>
    <property type="evidence" value="ECO:0007669"/>
    <property type="project" value="InterPro"/>
</dbReference>
<dbReference type="InterPro" id="IPR050346">
    <property type="entry name" value="FMO-like"/>
</dbReference>
<proteinExistence type="inferred from homology"/>
<dbReference type="Pfam" id="PF13450">
    <property type="entry name" value="NAD_binding_8"/>
    <property type="match status" value="1"/>
</dbReference>
<protein>
    <submittedName>
        <fullName evidence="6">FAD dependent oxidoreductase protein</fullName>
    </submittedName>
</protein>
<dbReference type="RefSeq" id="XP_018137342.1">
    <property type="nucleotide sequence ID" value="XM_018288759.1"/>
</dbReference>
<dbReference type="Pfam" id="PF00743">
    <property type="entry name" value="FMO-like"/>
    <property type="match status" value="2"/>
</dbReference>
<dbReference type="AlphaFoldDB" id="A0A179F1M4"/>
<evidence type="ECO:0000256" key="5">
    <source>
        <dbReference type="ARBA" id="ARBA00023002"/>
    </source>
</evidence>
<organism evidence="6 7">
    <name type="scientific">Pochonia chlamydosporia 170</name>
    <dbReference type="NCBI Taxonomy" id="1380566"/>
    <lineage>
        <taxon>Eukaryota</taxon>
        <taxon>Fungi</taxon>
        <taxon>Dikarya</taxon>
        <taxon>Ascomycota</taxon>
        <taxon>Pezizomycotina</taxon>
        <taxon>Sordariomycetes</taxon>
        <taxon>Hypocreomycetidae</taxon>
        <taxon>Hypocreales</taxon>
        <taxon>Clavicipitaceae</taxon>
        <taxon>Pochonia</taxon>
    </lineage>
</organism>
<comment type="caution">
    <text evidence="6">The sequence shown here is derived from an EMBL/GenBank/DDBJ whole genome shotgun (WGS) entry which is preliminary data.</text>
</comment>
<dbReference type="GO" id="GO:0050660">
    <property type="term" value="F:flavin adenine dinucleotide binding"/>
    <property type="evidence" value="ECO:0007669"/>
    <property type="project" value="InterPro"/>
</dbReference>
<dbReference type="PANTHER" id="PTHR23023">
    <property type="entry name" value="DIMETHYLANILINE MONOOXYGENASE"/>
    <property type="match status" value="1"/>
</dbReference>
<dbReference type="InterPro" id="IPR036188">
    <property type="entry name" value="FAD/NAD-bd_sf"/>
</dbReference>
<dbReference type="GeneID" id="28852753"/>
<evidence type="ECO:0000313" key="7">
    <source>
        <dbReference type="Proteomes" id="UP000078397"/>
    </source>
</evidence>
<keyword evidence="4" id="KW-0521">NADP</keyword>
<dbReference type="Proteomes" id="UP000078397">
    <property type="component" value="Unassembled WGS sequence"/>
</dbReference>
<dbReference type="InterPro" id="IPR020946">
    <property type="entry name" value="Flavin_mOase-like"/>
</dbReference>
<keyword evidence="3" id="KW-0274">FAD</keyword>
<name>A0A179F1M4_METCM</name>
<keyword evidence="2" id="KW-0285">Flavoprotein</keyword>
<evidence type="ECO:0000256" key="2">
    <source>
        <dbReference type="ARBA" id="ARBA00022630"/>
    </source>
</evidence>
<gene>
    <name evidence="6" type="ORF">VFPPC_10380</name>
</gene>
<evidence type="ECO:0000256" key="1">
    <source>
        <dbReference type="ARBA" id="ARBA00009183"/>
    </source>
</evidence>
<dbReference type="EMBL" id="LSBJ02000011">
    <property type="protein sequence ID" value="OAQ59318.1"/>
    <property type="molecule type" value="Genomic_DNA"/>
</dbReference>